<proteinExistence type="predicted"/>
<reference evidence="2" key="2">
    <citation type="journal article" date="2023" name="Int. J. Mol. Sci.">
        <title>De Novo Assembly and Annotation of 11 Diverse Shrub Willow (Salix) Genomes Reveals Novel Gene Organization in Sex-Linked Regions.</title>
        <authorList>
            <person name="Hyden B."/>
            <person name="Feng K."/>
            <person name="Yates T.B."/>
            <person name="Jawdy S."/>
            <person name="Cereghino C."/>
            <person name="Smart L.B."/>
            <person name="Muchero W."/>
        </authorList>
    </citation>
    <scope>NUCLEOTIDE SEQUENCE</scope>
    <source>
        <tissue evidence="2">Shoot tip</tissue>
    </source>
</reference>
<keyword evidence="1" id="KW-0472">Membrane</keyword>
<gene>
    <name evidence="2" type="ORF">OIU77_006069</name>
</gene>
<dbReference type="Proteomes" id="UP001141253">
    <property type="component" value="Chromosome 18"/>
</dbReference>
<dbReference type="EMBL" id="JAPFFI010000017">
    <property type="protein sequence ID" value="KAJ6355607.1"/>
    <property type="molecule type" value="Genomic_DNA"/>
</dbReference>
<keyword evidence="1" id="KW-1133">Transmembrane helix</keyword>
<evidence type="ECO:0000256" key="1">
    <source>
        <dbReference type="SAM" id="Phobius"/>
    </source>
</evidence>
<accession>A0ABQ9ARM6</accession>
<sequence length="57" mass="6542">MKLSEGDRLLPVKQVLHEVFGYRRDFLGVAGFMVVGFCVLFGVIFAFAIKAFNFQRR</sequence>
<feature type="transmembrane region" description="Helical" evidence="1">
    <location>
        <begin position="26"/>
        <end position="49"/>
    </location>
</feature>
<keyword evidence="3" id="KW-1185">Reference proteome</keyword>
<organism evidence="2 3">
    <name type="scientific">Salix suchowensis</name>
    <dbReference type="NCBI Taxonomy" id="1278906"/>
    <lineage>
        <taxon>Eukaryota</taxon>
        <taxon>Viridiplantae</taxon>
        <taxon>Streptophyta</taxon>
        <taxon>Embryophyta</taxon>
        <taxon>Tracheophyta</taxon>
        <taxon>Spermatophyta</taxon>
        <taxon>Magnoliopsida</taxon>
        <taxon>eudicotyledons</taxon>
        <taxon>Gunneridae</taxon>
        <taxon>Pentapetalae</taxon>
        <taxon>rosids</taxon>
        <taxon>fabids</taxon>
        <taxon>Malpighiales</taxon>
        <taxon>Salicaceae</taxon>
        <taxon>Saliceae</taxon>
        <taxon>Salix</taxon>
    </lineage>
</organism>
<comment type="caution">
    <text evidence="2">The sequence shown here is derived from an EMBL/GenBank/DDBJ whole genome shotgun (WGS) entry which is preliminary data.</text>
</comment>
<name>A0ABQ9ARM6_9ROSI</name>
<evidence type="ECO:0000313" key="3">
    <source>
        <dbReference type="Proteomes" id="UP001141253"/>
    </source>
</evidence>
<keyword evidence="1" id="KW-0812">Transmembrane</keyword>
<reference evidence="2" key="1">
    <citation type="submission" date="2022-10" db="EMBL/GenBank/DDBJ databases">
        <authorList>
            <person name="Hyden B.L."/>
            <person name="Feng K."/>
            <person name="Yates T."/>
            <person name="Jawdy S."/>
            <person name="Smart L.B."/>
            <person name="Muchero W."/>
        </authorList>
    </citation>
    <scope>NUCLEOTIDE SEQUENCE</scope>
    <source>
        <tissue evidence="2">Shoot tip</tissue>
    </source>
</reference>
<evidence type="ECO:0000313" key="2">
    <source>
        <dbReference type="EMBL" id="KAJ6355607.1"/>
    </source>
</evidence>
<protein>
    <submittedName>
        <fullName evidence="2">Uncharacterized protein</fullName>
    </submittedName>
</protein>